<sequence>MLTGTGQRYRRFADVEARGRSPLYERWARAIAGDPGVLAFLATLPEPKRQPNLLFAAVRHLVGLPGSYAGLRAAVLERPAELTDVVLSRRTQTNEPARCATLLPALAALPQPLALLEVGASAGLTLLPDRYRYDYDGHTLTNGDPGAPVLRCRPVGPVPVPAELPRVVWRAGLDLNPLDVTDPDDLAWLGCLVWPGEHGRQERLAAAAAVARRDPPRIVRGDLVDDLPALAAQAPSDATLVVFHSAVLHYVDPDRRREFADAVGHLGAVWLSNEAPGVLTDLRDAPAPRAGTDAFLLVRDGRTPLAFTDGHGTWVEWVADRPGRPEPGVRN</sequence>
<comment type="caution">
    <text evidence="1">The sequence shown here is derived from an EMBL/GenBank/DDBJ whole genome shotgun (WGS) entry which is preliminary data.</text>
</comment>
<proteinExistence type="predicted"/>
<evidence type="ECO:0000313" key="1">
    <source>
        <dbReference type="EMBL" id="TQM14735.1"/>
    </source>
</evidence>
<name>A0A543DZI4_9PSEU</name>
<dbReference type="Proteomes" id="UP000315677">
    <property type="component" value="Unassembled WGS sequence"/>
</dbReference>
<protein>
    <submittedName>
        <fullName evidence="1">Uncharacterized protein DUF2332</fullName>
    </submittedName>
</protein>
<gene>
    <name evidence="1" type="ORF">FB558_1509</name>
</gene>
<dbReference type="AlphaFoldDB" id="A0A543DZI4"/>
<accession>A0A543DZI4</accession>
<evidence type="ECO:0000313" key="2">
    <source>
        <dbReference type="Proteomes" id="UP000315677"/>
    </source>
</evidence>
<dbReference type="InterPro" id="IPR011200">
    <property type="entry name" value="UCP012608"/>
</dbReference>
<dbReference type="EMBL" id="VFPA01000001">
    <property type="protein sequence ID" value="TQM14735.1"/>
    <property type="molecule type" value="Genomic_DNA"/>
</dbReference>
<organism evidence="1 2">
    <name type="scientific">Pseudonocardia kunmingensis</name>
    <dbReference type="NCBI Taxonomy" id="630975"/>
    <lineage>
        <taxon>Bacteria</taxon>
        <taxon>Bacillati</taxon>
        <taxon>Actinomycetota</taxon>
        <taxon>Actinomycetes</taxon>
        <taxon>Pseudonocardiales</taxon>
        <taxon>Pseudonocardiaceae</taxon>
        <taxon>Pseudonocardia</taxon>
    </lineage>
</organism>
<dbReference type="RefSeq" id="WP_211366175.1">
    <property type="nucleotide sequence ID" value="NZ_VFPA01000001.1"/>
</dbReference>
<dbReference type="Pfam" id="PF10094">
    <property type="entry name" value="DUF2332"/>
    <property type="match status" value="1"/>
</dbReference>
<reference evidence="1 2" key="1">
    <citation type="submission" date="2019-06" db="EMBL/GenBank/DDBJ databases">
        <title>Sequencing the genomes of 1000 actinobacteria strains.</title>
        <authorList>
            <person name="Klenk H.-P."/>
        </authorList>
    </citation>
    <scope>NUCLEOTIDE SEQUENCE [LARGE SCALE GENOMIC DNA]</scope>
    <source>
        <strain evidence="1 2">DSM 45301</strain>
    </source>
</reference>
<keyword evidence="2" id="KW-1185">Reference proteome</keyword>